<evidence type="ECO:0000259" key="5">
    <source>
        <dbReference type="SMART" id="SM00822"/>
    </source>
</evidence>
<dbReference type="EC" id="1.1.1.-" evidence="6"/>
<protein>
    <submittedName>
        <fullName evidence="6">SDR family NAD(P)-dependent oxidoreductase</fullName>
        <ecNumber evidence="6">1.1.1.-</ecNumber>
    </submittedName>
</protein>
<dbReference type="Pfam" id="PF13561">
    <property type="entry name" value="adh_short_C2"/>
    <property type="match status" value="1"/>
</dbReference>
<evidence type="ECO:0000313" key="6">
    <source>
        <dbReference type="EMBL" id="MFC7328315.1"/>
    </source>
</evidence>
<dbReference type="SMART" id="SM00822">
    <property type="entry name" value="PKS_KR"/>
    <property type="match status" value="1"/>
</dbReference>
<dbReference type="GO" id="GO:0016491">
    <property type="term" value="F:oxidoreductase activity"/>
    <property type="evidence" value="ECO:0007669"/>
    <property type="project" value="UniProtKB-KW"/>
</dbReference>
<evidence type="ECO:0000256" key="1">
    <source>
        <dbReference type="ARBA" id="ARBA00006484"/>
    </source>
</evidence>
<dbReference type="PANTHER" id="PTHR24321">
    <property type="entry name" value="DEHYDROGENASES, SHORT CHAIN"/>
    <property type="match status" value="1"/>
</dbReference>
<dbReference type="SUPFAM" id="SSF51735">
    <property type="entry name" value="NAD(P)-binding Rossmann-fold domains"/>
    <property type="match status" value="1"/>
</dbReference>
<organism evidence="6 7">
    <name type="scientific">Marinactinospora rubrisoli</name>
    <dbReference type="NCBI Taxonomy" id="2715399"/>
    <lineage>
        <taxon>Bacteria</taxon>
        <taxon>Bacillati</taxon>
        <taxon>Actinomycetota</taxon>
        <taxon>Actinomycetes</taxon>
        <taxon>Streptosporangiales</taxon>
        <taxon>Nocardiopsidaceae</taxon>
        <taxon>Marinactinospora</taxon>
    </lineage>
</organism>
<evidence type="ECO:0000313" key="7">
    <source>
        <dbReference type="Proteomes" id="UP001596540"/>
    </source>
</evidence>
<dbReference type="CDD" id="cd05233">
    <property type="entry name" value="SDR_c"/>
    <property type="match status" value="1"/>
</dbReference>
<evidence type="ECO:0000256" key="2">
    <source>
        <dbReference type="ARBA" id="ARBA00023002"/>
    </source>
</evidence>
<keyword evidence="3" id="KW-0520">NAD</keyword>
<dbReference type="EMBL" id="JBHTBH010000004">
    <property type="protein sequence ID" value="MFC7328315.1"/>
    <property type="molecule type" value="Genomic_DNA"/>
</dbReference>
<dbReference type="PANTHER" id="PTHR24321:SF8">
    <property type="entry name" value="ESTRADIOL 17-BETA-DEHYDROGENASE 8-RELATED"/>
    <property type="match status" value="1"/>
</dbReference>
<dbReference type="InterPro" id="IPR002347">
    <property type="entry name" value="SDR_fam"/>
</dbReference>
<feature type="region of interest" description="Disordered" evidence="4">
    <location>
        <begin position="187"/>
        <end position="207"/>
    </location>
</feature>
<dbReference type="NCBIfam" id="NF005559">
    <property type="entry name" value="PRK07231.1"/>
    <property type="match status" value="1"/>
</dbReference>
<comment type="caution">
    <text evidence="6">The sequence shown here is derived from an EMBL/GenBank/DDBJ whole genome shotgun (WGS) entry which is preliminary data.</text>
</comment>
<dbReference type="PRINTS" id="PR00080">
    <property type="entry name" value="SDRFAMILY"/>
</dbReference>
<sequence>MSQRFAGRTVLVTGGGSGIGRHTALAFAREGADVVVAGRDGGKLAGTVELVAKDGGSAAAITADVTRAADVERLVAATVERFGGLDVAVNNAGYAAPPAPLADLGEAEWARMLDLNVTGVWLSMKAEIAHMRDHGGGAIVNLSSTIGQHRRVPGMGGYGATKAAVTALTKAAALENIRHGIRINAVSPGSSDTSMSLRPGETEADRAERVKGQIPVGRVGALDEIASAILWAASDGAGFAVGHDLLVDGGAAL</sequence>
<evidence type="ECO:0000256" key="3">
    <source>
        <dbReference type="ARBA" id="ARBA00023027"/>
    </source>
</evidence>
<dbReference type="Gene3D" id="3.40.50.720">
    <property type="entry name" value="NAD(P)-binding Rossmann-like Domain"/>
    <property type="match status" value="1"/>
</dbReference>
<dbReference type="PRINTS" id="PR00081">
    <property type="entry name" value="GDHRDH"/>
</dbReference>
<keyword evidence="2 6" id="KW-0560">Oxidoreductase</keyword>
<feature type="domain" description="Ketoreductase" evidence="5">
    <location>
        <begin position="8"/>
        <end position="213"/>
    </location>
</feature>
<reference evidence="7" key="1">
    <citation type="journal article" date="2019" name="Int. J. Syst. Evol. Microbiol.">
        <title>The Global Catalogue of Microorganisms (GCM) 10K type strain sequencing project: providing services to taxonomists for standard genome sequencing and annotation.</title>
        <authorList>
            <consortium name="The Broad Institute Genomics Platform"/>
            <consortium name="The Broad Institute Genome Sequencing Center for Infectious Disease"/>
            <person name="Wu L."/>
            <person name="Ma J."/>
        </authorList>
    </citation>
    <scope>NUCLEOTIDE SEQUENCE [LARGE SCALE GENOMIC DNA]</scope>
    <source>
        <strain evidence="7">CGMCC 4.7382</strain>
    </source>
</reference>
<feature type="compositionally biased region" description="Polar residues" evidence="4">
    <location>
        <begin position="187"/>
        <end position="196"/>
    </location>
</feature>
<keyword evidence="7" id="KW-1185">Reference proteome</keyword>
<accession>A0ABW2KG71</accession>
<name>A0ABW2KG71_9ACTN</name>
<dbReference type="Proteomes" id="UP001596540">
    <property type="component" value="Unassembled WGS sequence"/>
</dbReference>
<proteinExistence type="inferred from homology"/>
<gene>
    <name evidence="6" type="ORF">ACFQRF_11230</name>
</gene>
<dbReference type="RefSeq" id="WP_379870962.1">
    <property type="nucleotide sequence ID" value="NZ_JBHTBH010000004.1"/>
</dbReference>
<dbReference type="InterPro" id="IPR057326">
    <property type="entry name" value="KR_dom"/>
</dbReference>
<comment type="similarity">
    <text evidence="1">Belongs to the short-chain dehydrogenases/reductases (SDR) family.</text>
</comment>
<dbReference type="InterPro" id="IPR036291">
    <property type="entry name" value="NAD(P)-bd_dom_sf"/>
</dbReference>
<evidence type="ECO:0000256" key="4">
    <source>
        <dbReference type="SAM" id="MobiDB-lite"/>
    </source>
</evidence>